<evidence type="ECO:0000256" key="8">
    <source>
        <dbReference type="SAM" id="MobiDB-lite"/>
    </source>
</evidence>
<dbReference type="EMBL" id="JAGDEL010000005">
    <property type="protein sequence ID" value="MBO1511763.1"/>
    <property type="molecule type" value="Genomic_DNA"/>
</dbReference>
<dbReference type="PRINTS" id="PR00765">
    <property type="entry name" value="CRBOXYPTASEA"/>
</dbReference>
<evidence type="ECO:0000256" key="2">
    <source>
        <dbReference type="ARBA" id="ARBA00005988"/>
    </source>
</evidence>
<comment type="cofactor">
    <cofactor evidence="1">
        <name>Zn(2+)</name>
        <dbReference type="ChEBI" id="CHEBI:29105"/>
    </cofactor>
</comment>
<gene>
    <name evidence="10" type="ORF">I7822_08785</name>
</gene>
<feature type="domain" description="Peptidase M14" evidence="9">
    <location>
        <begin position="672"/>
        <end position="966"/>
    </location>
</feature>
<comment type="caution">
    <text evidence="10">The sequence shown here is derived from an EMBL/GenBank/DDBJ whole genome shotgun (WGS) entry which is preliminary data.</text>
</comment>
<dbReference type="InterPro" id="IPR034274">
    <property type="entry name" value="ENP1_M14_CPD"/>
</dbReference>
<dbReference type="PROSITE" id="PS52035">
    <property type="entry name" value="PEPTIDASE_M14"/>
    <property type="match status" value="1"/>
</dbReference>
<keyword evidence="11" id="KW-1185">Reference proteome</keyword>
<dbReference type="RefSeq" id="WP_207977076.1">
    <property type="nucleotide sequence ID" value="NZ_JAGDEL010000005.1"/>
</dbReference>
<evidence type="ECO:0000256" key="7">
    <source>
        <dbReference type="PROSITE-ProRule" id="PRU01379"/>
    </source>
</evidence>
<feature type="active site" description="Proton donor/acceptor" evidence="7">
    <location>
        <position position="933"/>
    </location>
</feature>
<dbReference type="SUPFAM" id="SSF53187">
    <property type="entry name" value="Zn-dependent exopeptidases"/>
    <property type="match status" value="1"/>
</dbReference>
<evidence type="ECO:0000256" key="6">
    <source>
        <dbReference type="ARBA" id="ARBA00023049"/>
    </source>
</evidence>
<feature type="compositionally biased region" description="Polar residues" evidence="8">
    <location>
        <begin position="179"/>
        <end position="197"/>
    </location>
</feature>
<comment type="similarity">
    <text evidence="2 7">Belongs to the peptidase M14 family.</text>
</comment>
<evidence type="ECO:0000256" key="4">
    <source>
        <dbReference type="ARBA" id="ARBA00022801"/>
    </source>
</evidence>
<dbReference type="Proteomes" id="UP000663981">
    <property type="component" value="Unassembled WGS sequence"/>
</dbReference>
<name>A0ABS3N1G1_9BACI</name>
<dbReference type="Pfam" id="PF00246">
    <property type="entry name" value="Peptidase_M14"/>
    <property type="match status" value="1"/>
</dbReference>
<keyword evidence="6" id="KW-0482">Metalloprotease</keyword>
<organism evidence="10 11">
    <name type="scientific">Metabacillus bambusae</name>
    <dbReference type="NCBI Taxonomy" id="2795218"/>
    <lineage>
        <taxon>Bacteria</taxon>
        <taxon>Bacillati</taxon>
        <taxon>Bacillota</taxon>
        <taxon>Bacilli</taxon>
        <taxon>Bacillales</taxon>
        <taxon>Bacillaceae</taxon>
        <taxon>Metabacillus</taxon>
    </lineage>
</organism>
<evidence type="ECO:0000313" key="11">
    <source>
        <dbReference type="Proteomes" id="UP000663981"/>
    </source>
</evidence>
<sequence length="971" mass="109988">MKQQKLIIITIICSLICSIIPFFDRAQAIELTKSYFEVKEDSEFFSIEGEKAGVINKGFIIEGIKEEQDDQNVGFYINETFYLMDESLLEATQELEQASDELAELVPVGEFISSDSTYIYSELGNEQSSVIGTLVPNQTYTYTKDNTGYFELKLGGVIVFVKKDEVQTYTINQEEEPASSITENTENEANGSSTPEQPNIVEEEKQAIEVLEETDRVNEEEVDAMTVNESTDATVLSAFSKNDRYFEVINTTPIYLKKNNKLVRVGRLTIGEEYPRIRDYGENWHEVKFSNTVAYVKKEDTKPSNGADIKNLINGEKSSTRNVIAKQNIAVYDNSSGELVPYASIYENVNYHIISDYGSWYKISILDRVGFIRKSDVTESFSSAIKYFKVTDATAMYIKQNDKLVRVGRLSVGEVYPRVRDYGANWHEIKFGNSVAYVEKRYTEPSDGNQVKNQITNYKNSSITFRPKENIAVYENRNGKLIPFAGIYTNASYPVLSDYGSWFKVVVANRLGYVRKKDIDVEFSSNMKLLQATVNTAIYIKKGGNLISVGFVKEGHVVERIREYGANWHEIEYGNGVAYIRKQFTSPSTIKIVNKSAGEVNTKTSFKTKINSAVYHNDSGKLVPFASINANETYPIVSDYGTWYKIKISGRVGYISKEHVTVLRNDLVNPVQTYSYKEMEQDIFSLNAMYPSIVDIKTIGKSVDGRNIYALKLGTGKTEVLFNGSHHAREHMTTNLLMEMIDEYAQGYVGSKAIDGYNVKQILTNTSIWFVPMVNPDGVTLVQEGYKSAKNPSYVLKINNNNKDFSAWKANIRGVDLNRQYPADWNNICCNPGKPGPQNYKGEKPLSEPEVRAMYNFTLDHSFKTAVSYHSSGEIIYWHFHQKSSDYSRDYKLAEKLSDKTGYNLVAPKSNPSGGGFTDWFLINQRQPGFTPEISPYVGTRPVPLKNFESIWKENHSVGLLMADEAYKRTK</sequence>
<keyword evidence="5" id="KW-0862">Zinc</keyword>
<proteinExistence type="inferred from homology"/>
<dbReference type="SMART" id="SM00631">
    <property type="entry name" value="Zn_pept"/>
    <property type="match status" value="1"/>
</dbReference>
<evidence type="ECO:0000313" key="10">
    <source>
        <dbReference type="EMBL" id="MBO1511763.1"/>
    </source>
</evidence>
<keyword evidence="3" id="KW-0645">Protease</keyword>
<accession>A0ABS3N1G1</accession>
<dbReference type="PANTHER" id="PTHR11705:SF143">
    <property type="entry name" value="SLL0236 PROTEIN"/>
    <property type="match status" value="1"/>
</dbReference>
<evidence type="ECO:0000256" key="1">
    <source>
        <dbReference type="ARBA" id="ARBA00001947"/>
    </source>
</evidence>
<dbReference type="PANTHER" id="PTHR11705">
    <property type="entry name" value="PROTEASE FAMILY M14 CARBOXYPEPTIDASE A,B"/>
    <property type="match status" value="1"/>
</dbReference>
<dbReference type="InterPro" id="IPR000834">
    <property type="entry name" value="Peptidase_M14"/>
</dbReference>
<evidence type="ECO:0000256" key="3">
    <source>
        <dbReference type="ARBA" id="ARBA00022670"/>
    </source>
</evidence>
<dbReference type="Gene3D" id="2.30.30.40">
    <property type="entry name" value="SH3 Domains"/>
    <property type="match status" value="1"/>
</dbReference>
<evidence type="ECO:0000259" key="9">
    <source>
        <dbReference type="PROSITE" id="PS52035"/>
    </source>
</evidence>
<evidence type="ECO:0000256" key="5">
    <source>
        <dbReference type="ARBA" id="ARBA00022833"/>
    </source>
</evidence>
<dbReference type="CDD" id="cd06229">
    <property type="entry name" value="M14_Endopeptidase_I"/>
    <property type="match status" value="1"/>
</dbReference>
<reference evidence="10 11" key="1">
    <citation type="submission" date="2021-03" db="EMBL/GenBank/DDBJ databases">
        <title>Whole genome sequence of Metabacillus bambusae BG109.</title>
        <authorList>
            <person name="Jeong J.W."/>
        </authorList>
    </citation>
    <scope>NUCLEOTIDE SEQUENCE [LARGE SCALE GENOMIC DNA]</scope>
    <source>
        <strain evidence="10 11">BG109</strain>
    </source>
</reference>
<feature type="region of interest" description="Disordered" evidence="8">
    <location>
        <begin position="171"/>
        <end position="201"/>
    </location>
</feature>
<protein>
    <submittedName>
        <fullName evidence="10">M14 family metallocarboxypeptidase</fullName>
    </submittedName>
</protein>
<dbReference type="Gene3D" id="3.40.630.10">
    <property type="entry name" value="Zn peptidases"/>
    <property type="match status" value="1"/>
</dbReference>
<keyword evidence="4" id="KW-0378">Hydrolase</keyword>